<sequence>MEFEFCVQDPTDPGTRYLYEAIIGAAADATTWRGMYAFATRGGVDQLIEDPVVHEFMRRGGEIDLIVGIDAVTNRQTLERMQALEERHEHFHPKVFWNTTGGLFHPKISHFGYADGRTKLILGSGNLTPGGLRHNFEGYSVISGGRREAIDLSSLDAFIARHEADIRPIDQAALDRAALNIVRPVAALPGPRAPQLRPPRAVSREAVLDRILLAQVPAAGGRWSQVHFNTQITEQYFRVTDVATQRVYLTSIDAAGLRGEEEVRPVVFSQANGNHKIEIAAAKGLDYPDSPPLLVFRERQVRCFDYMLLMPDSPGYGELLGLSQALPTIGRGLRRAITDMATLSQAWPACPLLTAGDALDQTI</sequence>
<dbReference type="HOGENOM" id="CLU_061783_0_0_4"/>
<dbReference type="Proteomes" id="UP000000366">
    <property type="component" value="Chromosome"/>
</dbReference>
<keyword evidence="2" id="KW-1185">Reference proteome</keyword>
<evidence type="ECO:0000313" key="1">
    <source>
        <dbReference type="EMBL" id="ABM95337.1"/>
    </source>
</evidence>
<accession>A2SIE8</accession>
<dbReference type="RefSeq" id="WP_011829971.1">
    <property type="nucleotide sequence ID" value="NC_008825.1"/>
</dbReference>
<dbReference type="AlphaFoldDB" id="A2SIE8"/>
<protein>
    <recommendedName>
        <fullName evidence="3">Phospholipase D-like domain-containing protein</fullName>
    </recommendedName>
</protein>
<dbReference type="Gene3D" id="3.30.870.10">
    <property type="entry name" value="Endonuclease Chain A"/>
    <property type="match status" value="1"/>
</dbReference>
<dbReference type="SUPFAM" id="SSF56024">
    <property type="entry name" value="Phospholipase D/nuclease"/>
    <property type="match status" value="1"/>
</dbReference>
<gene>
    <name evidence="1" type="ordered locus">Mpe_A2382</name>
</gene>
<dbReference type="EMBL" id="CP000555">
    <property type="protein sequence ID" value="ABM95337.1"/>
    <property type="molecule type" value="Genomic_DNA"/>
</dbReference>
<dbReference type="STRING" id="420662.Mpe_A2382"/>
<reference evidence="1 2" key="1">
    <citation type="journal article" date="2007" name="J. Bacteriol.">
        <title>Whole-genome analysis of the methyl tert-butyl ether-degrading beta-proteobacterium Methylibium petroleiphilum PM1.</title>
        <authorList>
            <person name="Kane S.R."/>
            <person name="Chakicherla A.Y."/>
            <person name="Chain P.S.G."/>
            <person name="Schmidt R."/>
            <person name="Shin M.W."/>
            <person name="Legler T.C."/>
            <person name="Scow K.M."/>
            <person name="Larimer F.W."/>
            <person name="Lucas S.M."/>
            <person name="Richardson P.M."/>
            <person name="Hristova K.R."/>
        </authorList>
    </citation>
    <scope>NUCLEOTIDE SEQUENCE [LARGE SCALE GENOMIC DNA]</scope>
    <source>
        <strain evidence="2">ATCC BAA-1232 / LMG 22953 / PM1</strain>
    </source>
</reference>
<dbReference type="eggNOG" id="COG3886">
    <property type="taxonomic scope" value="Bacteria"/>
</dbReference>
<organism evidence="1 2">
    <name type="scientific">Methylibium petroleiphilum (strain ATCC BAA-1232 / LMG 22953 / PM1)</name>
    <dbReference type="NCBI Taxonomy" id="420662"/>
    <lineage>
        <taxon>Bacteria</taxon>
        <taxon>Pseudomonadati</taxon>
        <taxon>Pseudomonadota</taxon>
        <taxon>Betaproteobacteria</taxon>
        <taxon>Burkholderiales</taxon>
        <taxon>Sphaerotilaceae</taxon>
        <taxon>Methylibium</taxon>
    </lineage>
</organism>
<evidence type="ECO:0008006" key="3">
    <source>
        <dbReference type="Google" id="ProtNLM"/>
    </source>
</evidence>
<evidence type="ECO:0000313" key="2">
    <source>
        <dbReference type="Proteomes" id="UP000000366"/>
    </source>
</evidence>
<proteinExistence type="predicted"/>
<name>A2SIE8_METPP</name>
<dbReference type="KEGG" id="mpt:Mpe_A2382"/>
<dbReference type="CDD" id="cd09117">
    <property type="entry name" value="PLDc_Bfil_DEXD_like"/>
    <property type="match status" value="1"/>
</dbReference>